<dbReference type="Pfam" id="PF05097">
    <property type="entry name" value="DUF688"/>
    <property type="match status" value="1"/>
</dbReference>
<feature type="compositionally biased region" description="Polar residues" evidence="1">
    <location>
        <begin position="93"/>
        <end position="108"/>
    </location>
</feature>
<dbReference type="PANTHER" id="PTHR33257">
    <property type="entry name" value="OS05G0165500 PROTEIN"/>
    <property type="match status" value="1"/>
</dbReference>
<organism evidence="2 3">
    <name type="scientific">Arachis hypogaea</name>
    <name type="common">Peanut</name>
    <dbReference type="NCBI Taxonomy" id="3818"/>
    <lineage>
        <taxon>Eukaryota</taxon>
        <taxon>Viridiplantae</taxon>
        <taxon>Streptophyta</taxon>
        <taxon>Embryophyta</taxon>
        <taxon>Tracheophyta</taxon>
        <taxon>Spermatophyta</taxon>
        <taxon>Magnoliopsida</taxon>
        <taxon>eudicotyledons</taxon>
        <taxon>Gunneridae</taxon>
        <taxon>Pentapetalae</taxon>
        <taxon>rosids</taxon>
        <taxon>fabids</taxon>
        <taxon>Fabales</taxon>
        <taxon>Fabaceae</taxon>
        <taxon>Papilionoideae</taxon>
        <taxon>50 kb inversion clade</taxon>
        <taxon>dalbergioids sensu lato</taxon>
        <taxon>Dalbergieae</taxon>
        <taxon>Pterocarpus clade</taxon>
        <taxon>Arachis</taxon>
    </lineage>
</organism>
<dbReference type="AlphaFoldDB" id="A0A445C7C7"/>
<comment type="caution">
    <text evidence="2">The sequence shown here is derived from an EMBL/GenBank/DDBJ whole genome shotgun (WGS) entry which is preliminary data.</text>
</comment>
<evidence type="ECO:0000313" key="2">
    <source>
        <dbReference type="EMBL" id="RYR46844.1"/>
    </source>
</evidence>
<dbReference type="PANTHER" id="PTHR33257:SF46">
    <property type="entry name" value="OVATE FAMILY PROTEIN"/>
    <property type="match status" value="1"/>
</dbReference>
<feature type="region of interest" description="Disordered" evidence="1">
    <location>
        <begin position="134"/>
        <end position="189"/>
    </location>
</feature>
<evidence type="ECO:0000313" key="3">
    <source>
        <dbReference type="Proteomes" id="UP000289738"/>
    </source>
</evidence>
<gene>
    <name evidence="2" type="ORF">Ahy_A07g032686</name>
</gene>
<dbReference type="InterPro" id="IPR007789">
    <property type="entry name" value="DUF688"/>
</dbReference>
<dbReference type="Proteomes" id="UP000289738">
    <property type="component" value="Chromosome A07"/>
</dbReference>
<sequence>MSSKSNPSNIILQSPPNILVMSQKNNKKKKKLNMFLVHDEEHLSRQVSSNEGYYHDVGESASVPFVWESQPGTPKVVRFRETSFPPLTPPPSYNYQNATPKNPLFTNGKNNKNSSKSTSLFKALLFPKKRNNNNNKGCVVVPPSPESPNSWSHSLSSSSSSLSWRPTSYSVPNSPMVRHPRKSGGTTQNEDLYYVNDSSLCFGNARSRWCSSSMFKKVLLGDVMSPLLLLEIAIGVEFVVGRCCSWKSLHRRGEGRRWPLLRLEVATPSGGGRRAVGVERCAVGVEVAAIRVEVAVEVKCVWQLCVIEKKKKKEEEEVVCDGCV</sequence>
<evidence type="ECO:0000256" key="1">
    <source>
        <dbReference type="SAM" id="MobiDB-lite"/>
    </source>
</evidence>
<feature type="compositionally biased region" description="Low complexity" evidence="1">
    <location>
        <begin position="147"/>
        <end position="170"/>
    </location>
</feature>
<feature type="region of interest" description="Disordered" evidence="1">
    <location>
        <begin position="87"/>
        <end position="115"/>
    </location>
</feature>
<proteinExistence type="predicted"/>
<dbReference type="EMBL" id="SDMP01000007">
    <property type="protein sequence ID" value="RYR46844.1"/>
    <property type="molecule type" value="Genomic_DNA"/>
</dbReference>
<protein>
    <submittedName>
        <fullName evidence="2">Uncharacterized protein</fullName>
    </submittedName>
</protein>
<reference evidence="2 3" key="1">
    <citation type="submission" date="2019-01" db="EMBL/GenBank/DDBJ databases">
        <title>Sequencing of cultivated peanut Arachis hypogaea provides insights into genome evolution and oil improvement.</title>
        <authorList>
            <person name="Chen X."/>
        </authorList>
    </citation>
    <scope>NUCLEOTIDE SEQUENCE [LARGE SCALE GENOMIC DNA]</scope>
    <source>
        <strain evidence="3">cv. Fuhuasheng</strain>
        <tissue evidence="2">Leaves</tissue>
    </source>
</reference>
<name>A0A445C7C7_ARAHY</name>
<keyword evidence="3" id="KW-1185">Reference proteome</keyword>
<accession>A0A445C7C7</accession>